<dbReference type="Proteomes" id="UP000647416">
    <property type="component" value="Unassembled WGS sequence"/>
</dbReference>
<dbReference type="Pfam" id="PF01547">
    <property type="entry name" value="SBP_bac_1"/>
    <property type="match status" value="1"/>
</dbReference>
<protein>
    <submittedName>
        <fullName evidence="5">Extracellular solute-binding protein</fullName>
    </submittedName>
</protein>
<name>A0A926IUS1_9FIRM</name>
<dbReference type="EMBL" id="JACRTE010000015">
    <property type="protein sequence ID" value="MBC8597148.1"/>
    <property type="molecule type" value="Genomic_DNA"/>
</dbReference>
<keyword evidence="2" id="KW-0813">Transport</keyword>
<dbReference type="GO" id="GO:0055052">
    <property type="term" value="C:ATP-binding cassette (ABC) transporter complex, substrate-binding subunit-containing"/>
    <property type="evidence" value="ECO:0007669"/>
    <property type="project" value="TreeGrafter"/>
</dbReference>
<evidence type="ECO:0000256" key="3">
    <source>
        <dbReference type="ARBA" id="ARBA00022729"/>
    </source>
</evidence>
<dbReference type="GO" id="GO:0042956">
    <property type="term" value="P:maltodextrin transmembrane transport"/>
    <property type="evidence" value="ECO:0007669"/>
    <property type="project" value="TreeGrafter"/>
</dbReference>
<sequence>MKKIAKVMGLALCLALAAGTFSGCGKEKAQDGMTTVTMWTADGGSKAVMVELVNEFNKTIGKENNVILDYEVKEGNLKEQIELALTTNQAPDLFISDGIDKYSENGNIAAIEDLPGGSELVKRYEGHLNYFTHTYKDKTYCLPFSTNTYGLIYNKEMFKAAGIVDEKGEAKPPETFDELRADAKKLTDKSKKQFGIILPLKWGSWVYQELSCNLMSSYGRSYYNPTKGEYDYTILQKPIEMIMDIKADQSFYPGAENIDNDTARARFAEGGIGMKFAVSWDVGVLNDQFPAKCDWGVAPLPVEDVNNKYLQHSGTSTGPYINKKSLEIKDPEKIMVVYKWYHSDELLRELYKKGAYIPWNYDIIKDAKIENPKKGWTEFAALNEISTPVPPTIKADTSGQDTLATIFNNEIWTGKSSAGDCLKRLNKIAADGVKRYKEVNPEYDNSYAILDKWEIKR</sequence>
<dbReference type="AlphaFoldDB" id="A0A926IUS1"/>
<reference evidence="5" key="1">
    <citation type="submission" date="2020-08" db="EMBL/GenBank/DDBJ databases">
        <title>Genome public.</title>
        <authorList>
            <person name="Liu C."/>
            <person name="Sun Q."/>
        </authorList>
    </citation>
    <scope>NUCLEOTIDE SEQUENCE</scope>
    <source>
        <strain evidence="5">NSJ-50</strain>
    </source>
</reference>
<keyword evidence="3 4" id="KW-0732">Signal</keyword>
<dbReference type="InterPro" id="IPR006059">
    <property type="entry name" value="SBP"/>
</dbReference>
<proteinExistence type="inferred from homology"/>
<organism evidence="5 6">
    <name type="scientific">Qingrenia yutianensis</name>
    <dbReference type="NCBI Taxonomy" id="2763676"/>
    <lineage>
        <taxon>Bacteria</taxon>
        <taxon>Bacillati</taxon>
        <taxon>Bacillota</taxon>
        <taxon>Clostridia</taxon>
        <taxon>Eubacteriales</taxon>
        <taxon>Oscillospiraceae</taxon>
        <taxon>Qingrenia</taxon>
    </lineage>
</organism>
<feature type="signal peptide" evidence="4">
    <location>
        <begin position="1"/>
        <end position="22"/>
    </location>
</feature>
<comment type="caution">
    <text evidence="5">The sequence shown here is derived from an EMBL/GenBank/DDBJ whole genome shotgun (WGS) entry which is preliminary data.</text>
</comment>
<dbReference type="SUPFAM" id="SSF53850">
    <property type="entry name" value="Periplasmic binding protein-like II"/>
    <property type="match status" value="1"/>
</dbReference>
<evidence type="ECO:0000256" key="4">
    <source>
        <dbReference type="SAM" id="SignalP"/>
    </source>
</evidence>
<dbReference type="PANTHER" id="PTHR30061:SF50">
    <property type="entry name" value="MALTOSE_MALTODEXTRIN-BINDING PERIPLASMIC PROTEIN"/>
    <property type="match status" value="1"/>
</dbReference>
<dbReference type="PANTHER" id="PTHR30061">
    <property type="entry name" value="MALTOSE-BINDING PERIPLASMIC PROTEIN"/>
    <property type="match status" value="1"/>
</dbReference>
<feature type="chain" id="PRO_5039110373" evidence="4">
    <location>
        <begin position="23"/>
        <end position="457"/>
    </location>
</feature>
<evidence type="ECO:0000256" key="2">
    <source>
        <dbReference type="ARBA" id="ARBA00022448"/>
    </source>
</evidence>
<gene>
    <name evidence="5" type="ORF">H8706_09745</name>
</gene>
<dbReference type="PROSITE" id="PS51257">
    <property type="entry name" value="PROKAR_LIPOPROTEIN"/>
    <property type="match status" value="1"/>
</dbReference>
<dbReference type="RefSeq" id="WP_262432470.1">
    <property type="nucleotide sequence ID" value="NZ_JACRTE010000015.1"/>
</dbReference>
<accession>A0A926IUS1</accession>
<dbReference type="GO" id="GO:0015768">
    <property type="term" value="P:maltose transport"/>
    <property type="evidence" value="ECO:0007669"/>
    <property type="project" value="TreeGrafter"/>
</dbReference>
<evidence type="ECO:0000313" key="5">
    <source>
        <dbReference type="EMBL" id="MBC8597148.1"/>
    </source>
</evidence>
<evidence type="ECO:0000313" key="6">
    <source>
        <dbReference type="Proteomes" id="UP000647416"/>
    </source>
</evidence>
<evidence type="ECO:0000256" key="1">
    <source>
        <dbReference type="ARBA" id="ARBA00008520"/>
    </source>
</evidence>
<keyword evidence="6" id="KW-1185">Reference proteome</keyword>
<comment type="similarity">
    <text evidence="1">Belongs to the bacterial solute-binding protein 1 family.</text>
</comment>
<dbReference type="GO" id="GO:1901982">
    <property type="term" value="F:maltose binding"/>
    <property type="evidence" value="ECO:0007669"/>
    <property type="project" value="TreeGrafter"/>
</dbReference>
<dbReference type="Gene3D" id="3.40.190.10">
    <property type="entry name" value="Periplasmic binding protein-like II"/>
    <property type="match status" value="1"/>
</dbReference>